<dbReference type="Pfam" id="PF00534">
    <property type="entry name" value="Glycos_transf_1"/>
    <property type="match status" value="1"/>
</dbReference>
<dbReference type="HOGENOM" id="CLU_721453_0_0_7"/>
<dbReference type="InterPro" id="IPR001296">
    <property type="entry name" value="Glyco_trans_1"/>
</dbReference>
<dbReference type="STRING" id="563040.Saut_1493"/>
<reference evidence="3" key="1">
    <citation type="journal article" date="2010" name="Stand. Genomic Sci.">
        <title>Complete genome sequence of Sulfurimonas autotrophica type strain (OK10).</title>
        <authorList>
            <person name="Sikorski J."/>
            <person name="Munk C."/>
            <person name="Lapidus A."/>
            <person name="Djao O."/>
            <person name="Lucas S."/>
            <person name="Glavina Del Rio T."/>
            <person name="Nolan M."/>
            <person name="Tice H."/>
            <person name="Han C."/>
            <person name="Cheng J."/>
            <person name="Tapia R."/>
            <person name="Goodwin L."/>
            <person name="Pitluck S."/>
            <person name="Liolios K."/>
            <person name="Ivanova N."/>
            <person name="Mavromatis K."/>
            <person name="Mikhailova N."/>
            <person name="Pati A."/>
            <person name="Sims D."/>
            <person name="Meincke L."/>
            <person name="Brettin T."/>
            <person name="Detter J."/>
            <person name="Chen A."/>
            <person name="Palaniappan K."/>
            <person name="Land M."/>
            <person name="Hauser L."/>
            <person name="Chang Y."/>
            <person name="Jeffries C."/>
            <person name="Rohde M."/>
            <person name="Lang E."/>
            <person name="Spring S."/>
            <person name="Goker M."/>
            <person name="Woyke T."/>
            <person name="Bristow J."/>
            <person name="Eisen J."/>
            <person name="Markowitz V."/>
            <person name="Hugenholtz P."/>
            <person name="Kyrpides N."/>
            <person name="Klenk H."/>
        </authorList>
    </citation>
    <scope>NUCLEOTIDE SEQUENCE [LARGE SCALE GENOMIC DNA]</scope>
    <source>
        <strain evidence="3">ATCC BAA-671 / DSM 16294 / JCM 11897 / OK10</strain>
    </source>
</reference>
<protein>
    <recommendedName>
        <fullName evidence="1">Glycosyl transferase family 1 domain-containing protein</fullName>
    </recommendedName>
</protein>
<dbReference type="AlphaFoldDB" id="E0UUN6"/>
<evidence type="ECO:0000259" key="1">
    <source>
        <dbReference type="Pfam" id="PF00534"/>
    </source>
</evidence>
<keyword evidence="3" id="KW-1185">Reference proteome</keyword>
<gene>
    <name evidence="2" type="ordered locus">Saut_1493</name>
</gene>
<dbReference type="GO" id="GO:0016757">
    <property type="term" value="F:glycosyltransferase activity"/>
    <property type="evidence" value="ECO:0007669"/>
    <property type="project" value="InterPro"/>
</dbReference>
<dbReference type="Gene3D" id="3.40.50.2000">
    <property type="entry name" value="Glycogen Phosphorylase B"/>
    <property type="match status" value="2"/>
</dbReference>
<dbReference type="OrthoDB" id="9811239at2"/>
<dbReference type="KEGG" id="sua:Saut_1493"/>
<sequence length="383" mass="45107">MKILINALGIQDSGGITVLEKVLLECLKNKNSKYYIVCNDNKNIRILIEKYQNTNYLIFQVIKTRGFLYRLYYENIIFKKIIDRNHIDLVYNFSGSAQFFLKIPQLIKIQNLLFYSKKLDCKYKQKKQFILWLKQIFLKRLIFKLMINQASLFEIQSNHVKDYLSDYIDITNKNFYVKSDINVSNDMFKHPKQYDFTKKVNFLYIVGPHFEYIHKNFIDFTNAMIQLEQYDLNFQITVTLTKEQLNNSSVWSKKLDSKTNFLGYVNTKEEAENIFTNSTILVSTSIIETLGLHVVEAVQNGVLAISPEEAYAKSVYGRNMPTYKLSDIDSFLDTVKEIVLLDNNNIKDIILSNQRYLIKNEKTKYKSVVDIFDEILKEKDVQK</sequence>
<dbReference type="Proteomes" id="UP000007803">
    <property type="component" value="Chromosome"/>
</dbReference>
<proteinExistence type="predicted"/>
<dbReference type="EMBL" id="CP002205">
    <property type="protein sequence ID" value="ADN09540.1"/>
    <property type="molecule type" value="Genomic_DNA"/>
</dbReference>
<dbReference type="RefSeq" id="WP_013327293.1">
    <property type="nucleotide sequence ID" value="NC_014506.1"/>
</dbReference>
<evidence type="ECO:0000313" key="3">
    <source>
        <dbReference type="Proteomes" id="UP000007803"/>
    </source>
</evidence>
<name>E0UUN6_SULAO</name>
<feature type="domain" description="Glycosyl transferase family 1" evidence="1">
    <location>
        <begin position="191"/>
        <end position="306"/>
    </location>
</feature>
<organism evidence="2 3">
    <name type="scientific">Sulfurimonas autotrophica (strain ATCC BAA-671 / DSM 16294 / JCM 11897 / OK10)</name>
    <dbReference type="NCBI Taxonomy" id="563040"/>
    <lineage>
        <taxon>Bacteria</taxon>
        <taxon>Pseudomonadati</taxon>
        <taxon>Campylobacterota</taxon>
        <taxon>Epsilonproteobacteria</taxon>
        <taxon>Campylobacterales</taxon>
        <taxon>Sulfurimonadaceae</taxon>
        <taxon>Sulfurimonas</taxon>
    </lineage>
</organism>
<accession>E0UUN6</accession>
<dbReference type="SUPFAM" id="SSF53756">
    <property type="entry name" value="UDP-Glycosyltransferase/glycogen phosphorylase"/>
    <property type="match status" value="1"/>
</dbReference>
<dbReference type="eggNOG" id="COG0438">
    <property type="taxonomic scope" value="Bacteria"/>
</dbReference>
<evidence type="ECO:0000313" key="2">
    <source>
        <dbReference type="EMBL" id="ADN09540.1"/>
    </source>
</evidence>